<dbReference type="Pfam" id="PF00481">
    <property type="entry name" value="PP2C"/>
    <property type="match status" value="1"/>
</dbReference>
<dbReference type="SMART" id="SM00332">
    <property type="entry name" value="PP2Cc"/>
    <property type="match status" value="1"/>
</dbReference>
<dbReference type="Gene3D" id="3.60.40.10">
    <property type="entry name" value="PPM-type phosphatase domain"/>
    <property type="match status" value="1"/>
</dbReference>
<protein>
    <recommendedName>
        <fullName evidence="1">protein-serine/threonine phosphatase</fullName>
        <ecNumber evidence="1">3.1.3.16</ecNumber>
    </recommendedName>
</protein>
<dbReference type="PANTHER" id="PTHR47992">
    <property type="entry name" value="PROTEIN PHOSPHATASE"/>
    <property type="match status" value="1"/>
</dbReference>
<dbReference type="OMA" id="EPDFWEN"/>
<dbReference type="EnsemblPlants" id="ONIVA07G14440.1">
    <property type="protein sequence ID" value="ONIVA07G14440.1"/>
    <property type="gene ID" value="ONIVA07G14440"/>
</dbReference>
<keyword evidence="2" id="KW-0378">Hydrolase</keyword>
<dbReference type="EC" id="3.1.3.16" evidence="1"/>
<reference evidence="8" key="2">
    <citation type="submission" date="2018-04" db="EMBL/GenBank/DDBJ databases">
        <title>OnivRS2 (Oryza nivara Reference Sequence Version 2).</title>
        <authorList>
            <person name="Zhang J."/>
            <person name="Kudrna D."/>
            <person name="Lee S."/>
            <person name="Talag J."/>
            <person name="Rajasekar S."/>
            <person name="Welchert J."/>
            <person name="Hsing Y.-I."/>
            <person name="Wing R.A."/>
        </authorList>
    </citation>
    <scope>NUCLEOTIDE SEQUENCE [LARGE SCALE GENOMIC DNA]</scope>
    <source>
        <strain evidence="8">SL10</strain>
    </source>
</reference>
<dbReference type="InterPro" id="IPR036457">
    <property type="entry name" value="PPM-type-like_dom_sf"/>
</dbReference>
<dbReference type="Gramene" id="ONIVA07G14440.1">
    <property type="protein sequence ID" value="ONIVA07G14440.1"/>
    <property type="gene ID" value="ONIVA07G14440"/>
</dbReference>
<accession>A0A0E0I1E2</accession>
<proteinExistence type="predicted"/>
<evidence type="ECO:0000256" key="1">
    <source>
        <dbReference type="ARBA" id="ARBA00013081"/>
    </source>
</evidence>
<keyword evidence="9" id="KW-1185">Reference proteome</keyword>
<feature type="domain" description="PPM-type phosphatase" evidence="7">
    <location>
        <begin position="27"/>
        <end position="259"/>
    </location>
</feature>
<comment type="catalytic activity">
    <reaction evidence="5">
        <text>O-phospho-L-threonyl-[protein] + H2O = L-threonyl-[protein] + phosphate</text>
        <dbReference type="Rhea" id="RHEA:47004"/>
        <dbReference type="Rhea" id="RHEA-COMP:11060"/>
        <dbReference type="Rhea" id="RHEA-COMP:11605"/>
        <dbReference type="ChEBI" id="CHEBI:15377"/>
        <dbReference type="ChEBI" id="CHEBI:30013"/>
        <dbReference type="ChEBI" id="CHEBI:43474"/>
        <dbReference type="ChEBI" id="CHEBI:61977"/>
        <dbReference type="EC" id="3.1.3.16"/>
    </reaction>
</comment>
<dbReference type="PROSITE" id="PS51746">
    <property type="entry name" value="PPM_2"/>
    <property type="match status" value="1"/>
</dbReference>
<dbReference type="eggNOG" id="KOG0698">
    <property type="taxonomic scope" value="Eukaryota"/>
</dbReference>
<dbReference type="GO" id="GO:0004722">
    <property type="term" value="F:protein serine/threonine phosphatase activity"/>
    <property type="evidence" value="ECO:0007669"/>
    <property type="project" value="UniProtKB-EC"/>
</dbReference>
<dbReference type="SUPFAM" id="SSF81606">
    <property type="entry name" value="PP2C-like"/>
    <property type="match status" value="1"/>
</dbReference>
<dbReference type="InterPro" id="IPR015655">
    <property type="entry name" value="PP2C"/>
</dbReference>
<dbReference type="Proteomes" id="UP000006591">
    <property type="component" value="Chromosome 7"/>
</dbReference>
<evidence type="ECO:0000256" key="2">
    <source>
        <dbReference type="ARBA" id="ARBA00022801"/>
    </source>
</evidence>
<dbReference type="STRING" id="4536.A0A0E0I1E2"/>
<reference evidence="8" key="1">
    <citation type="submission" date="2015-04" db="UniProtKB">
        <authorList>
            <consortium name="EnsemblPlants"/>
        </authorList>
    </citation>
    <scope>IDENTIFICATION</scope>
    <source>
        <strain evidence="8">SL10</strain>
    </source>
</reference>
<evidence type="ECO:0000256" key="3">
    <source>
        <dbReference type="ARBA" id="ARBA00022912"/>
    </source>
</evidence>
<dbReference type="CDD" id="cd00143">
    <property type="entry name" value="PP2Cc"/>
    <property type="match status" value="1"/>
</dbReference>
<dbReference type="AlphaFoldDB" id="A0A0E0I1E2"/>
<dbReference type="InterPro" id="IPR001932">
    <property type="entry name" value="PPM-type_phosphatase-like_dom"/>
</dbReference>
<evidence type="ECO:0000259" key="7">
    <source>
        <dbReference type="PROSITE" id="PS51746"/>
    </source>
</evidence>
<keyword evidence="3" id="KW-0904">Protein phosphatase</keyword>
<evidence type="ECO:0000313" key="9">
    <source>
        <dbReference type="Proteomes" id="UP000006591"/>
    </source>
</evidence>
<evidence type="ECO:0000256" key="5">
    <source>
        <dbReference type="ARBA" id="ARBA00048336"/>
    </source>
</evidence>
<evidence type="ECO:0000256" key="4">
    <source>
        <dbReference type="ARBA" id="ARBA00047761"/>
    </source>
</evidence>
<organism evidence="8">
    <name type="scientific">Oryza nivara</name>
    <name type="common">Indian wild rice</name>
    <name type="synonym">Oryza sativa f. spontanea</name>
    <dbReference type="NCBI Taxonomy" id="4536"/>
    <lineage>
        <taxon>Eukaryota</taxon>
        <taxon>Viridiplantae</taxon>
        <taxon>Streptophyta</taxon>
        <taxon>Embryophyta</taxon>
        <taxon>Tracheophyta</taxon>
        <taxon>Spermatophyta</taxon>
        <taxon>Magnoliopsida</taxon>
        <taxon>Liliopsida</taxon>
        <taxon>Poales</taxon>
        <taxon>Poaceae</taxon>
        <taxon>BOP clade</taxon>
        <taxon>Oryzoideae</taxon>
        <taxon>Oryzeae</taxon>
        <taxon>Oryzinae</taxon>
        <taxon>Oryza</taxon>
    </lineage>
</organism>
<name>A0A0E0I1E2_ORYNI</name>
<feature type="region of interest" description="Disordered" evidence="6">
    <location>
        <begin position="1"/>
        <end position="22"/>
    </location>
</feature>
<comment type="catalytic activity">
    <reaction evidence="4">
        <text>O-phospho-L-seryl-[protein] + H2O = L-seryl-[protein] + phosphate</text>
        <dbReference type="Rhea" id="RHEA:20629"/>
        <dbReference type="Rhea" id="RHEA-COMP:9863"/>
        <dbReference type="Rhea" id="RHEA-COMP:11604"/>
        <dbReference type="ChEBI" id="CHEBI:15377"/>
        <dbReference type="ChEBI" id="CHEBI:29999"/>
        <dbReference type="ChEBI" id="CHEBI:43474"/>
        <dbReference type="ChEBI" id="CHEBI:83421"/>
        <dbReference type="EC" id="3.1.3.16"/>
    </reaction>
</comment>
<evidence type="ECO:0000313" key="8">
    <source>
        <dbReference type="EnsemblPlants" id="ONIVA07G14440.1"/>
    </source>
</evidence>
<dbReference type="HOGENOM" id="CLU_1241840_0_0_1"/>
<sequence>MASSQQAVLETGRGRASSSSAGGRKVTFGYHLVEGKTPHGMEDLHVAEFRRLDDGNEVGRPLRRVRRPLRRRDVATYLRERLFDDILREPGFWTDTAAAIRRAYRRADRKVLDGGDGGSTAVTAILINGETLAVANVGDSRAVAFDVRAWRAQQLSVDHEPLRERDAIEHCGGFVTEIHGDVPRVDAQLATSRAFGDRQIKEHISSDPNVTIEDVGGRRQRWWHGARRPRQRRGVEEYAICIHGASMEHRNFHVHSSHVHYFEIPPFKEV</sequence>
<evidence type="ECO:0000256" key="6">
    <source>
        <dbReference type="SAM" id="MobiDB-lite"/>
    </source>
</evidence>